<sequence>MNIYTICFIALIPIVWLMISLGVLKMPGHKTCPVTLLVTAILAVIVWKMPISDAFSAALEGTALAIWPIILVIVAAVFTYNVSLHTKSMDTIKKMMVSITTDKRILVLILAWGFGGFLEAIAGFGTAVAIPAGIMTALGFNPVFAAIICLIANTTPTAFGAIGIPVTTLAKITNIDIMQLSYAVGLQLLFLIVIIPIALVMLTGKSIKAIKGVFIISLAAGLSFAVPQLLVTKYMGPELPAIIGSITCMVVTILITKIFYKDTASKDGEKISFKKGILAWLPFILVFVFIILSSSLFPTINTGLSKIQSTFYIYTGPNADPFTFLWIATPGTLIIIATFIGGLIQGAKFSELVSVFVKTIKQMGKSAITIIAIVAMAKIMGYSGMIKSIATVLVAITGKYYPLISPIIGALGTFVTGSDTSANVLFGGLQVEVANTLGLNPYWLAAANTGGATVGKMISPQSITVATAATGLAGAEGKILNATLKFCIVFVIVLGVMAYFMAPLFGF</sequence>
<name>A0A1S9I1M9_9CLOT</name>
<keyword evidence="7 8" id="KW-0472">Membrane</keyword>
<dbReference type="Pfam" id="PF02652">
    <property type="entry name" value="Lactate_perm"/>
    <property type="match status" value="1"/>
</dbReference>
<evidence type="ECO:0000256" key="8">
    <source>
        <dbReference type="RuleBase" id="RU365092"/>
    </source>
</evidence>
<dbReference type="GO" id="GO:0015295">
    <property type="term" value="F:solute:proton symporter activity"/>
    <property type="evidence" value="ECO:0007669"/>
    <property type="project" value="TreeGrafter"/>
</dbReference>
<dbReference type="EMBL" id="MRAD01000007">
    <property type="protein sequence ID" value="OOO62211.1"/>
    <property type="molecule type" value="Genomic_DNA"/>
</dbReference>
<comment type="function">
    <text evidence="8">Uptake of L-lactate across the membrane. Can also transport D-lactate and glycolate.</text>
</comment>
<feature type="transmembrane region" description="Helical" evidence="8">
    <location>
        <begin position="242"/>
        <end position="260"/>
    </location>
</feature>
<feature type="transmembrane region" description="Helical" evidence="8">
    <location>
        <begin position="482"/>
        <end position="502"/>
    </location>
</feature>
<feature type="transmembrane region" description="Helical" evidence="8">
    <location>
        <begin position="209"/>
        <end position="230"/>
    </location>
</feature>
<gene>
    <name evidence="9" type="ORF">BS637_08820</name>
    <name evidence="10" type="ORF">BS638_11670</name>
</gene>
<evidence type="ECO:0000313" key="11">
    <source>
        <dbReference type="Proteomes" id="UP000190206"/>
    </source>
</evidence>
<reference evidence="10 12" key="1">
    <citation type="submission" date="2016-12" db="EMBL/GenBank/DDBJ databases">
        <title>Clostridium tepidum sp. nov., a close relative of Clostridium sporogenes and Clostridium botulinum Group I.</title>
        <authorList>
            <person name="Dobritsa A.P."/>
            <person name="Kutumbaka K.K."/>
            <person name="Werner K."/>
            <person name="Wiedmann M."/>
            <person name="Asmus A."/>
            <person name="Samadpour M."/>
        </authorList>
    </citation>
    <scope>NUCLEOTIDE SEQUENCE [LARGE SCALE GENOMIC DNA]</scope>
    <source>
        <strain evidence="10 12">IEH 97212</strain>
    </source>
</reference>
<dbReference type="RefSeq" id="WP_078024365.1">
    <property type="nucleotide sequence ID" value="NZ_JADPGM010000005.1"/>
</dbReference>
<dbReference type="GO" id="GO:0005886">
    <property type="term" value="C:plasma membrane"/>
    <property type="evidence" value="ECO:0007669"/>
    <property type="project" value="UniProtKB-SubCell"/>
</dbReference>
<dbReference type="NCBIfam" id="TIGR00795">
    <property type="entry name" value="lctP"/>
    <property type="match status" value="1"/>
</dbReference>
<accession>A0A1S9I1M9</accession>
<evidence type="ECO:0000313" key="12">
    <source>
        <dbReference type="Proteomes" id="UP000190256"/>
    </source>
</evidence>
<dbReference type="PANTHER" id="PTHR30003:SF0">
    <property type="entry name" value="GLYCOLATE PERMEASE GLCA-RELATED"/>
    <property type="match status" value="1"/>
</dbReference>
<dbReference type="OrthoDB" id="9761056at2"/>
<evidence type="ECO:0000256" key="7">
    <source>
        <dbReference type="ARBA" id="ARBA00023136"/>
    </source>
</evidence>
<evidence type="ECO:0000256" key="6">
    <source>
        <dbReference type="ARBA" id="ARBA00022989"/>
    </source>
</evidence>
<feature type="transmembrane region" description="Helical" evidence="8">
    <location>
        <begin position="130"/>
        <end position="151"/>
    </location>
</feature>
<dbReference type="PANTHER" id="PTHR30003">
    <property type="entry name" value="L-LACTATE PERMEASE"/>
    <property type="match status" value="1"/>
</dbReference>
<evidence type="ECO:0000313" key="9">
    <source>
        <dbReference type="EMBL" id="OOO62211.1"/>
    </source>
</evidence>
<keyword evidence="11" id="KW-1185">Reference proteome</keyword>
<reference evidence="9 11" key="2">
    <citation type="submission" date="2016-12" db="EMBL/GenBank/DDBJ databases">
        <title>Clostridium tepidum sp. nov., a close relative of Clostridium sporogenes and Clostridium botulinum Group I.</title>
        <authorList>
            <person name="Dobritsa A.P."/>
            <person name="Kutumbaka K."/>
            <person name="Werner K."/>
            <person name="Samadpour M."/>
        </authorList>
    </citation>
    <scope>NUCLEOTIDE SEQUENCE [LARGE SCALE GENOMIC DNA]</scope>
    <source>
        <strain evidence="9 11">PE</strain>
    </source>
</reference>
<proteinExistence type="inferred from homology"/>
<feature type="transmembrane region" description="Helical" evidence="8">
    <location>
        <begin position="6"/>
        <end position="24"/>
    </location>
</feature>
<organism evidence="10 12">
    <name type="scientific">Clostridium tepidum</name>
    <dbReference type="NCBI Taxonomy" id="1962263"/>
    <lineage>
        <taxon>Bacteria</taxon>
        <taxon>Bacillati</taxon>
        <taxon>Bacillota</taxon>
        <taxon>Clostridia</taxon>
        <taxon>Eubacteriales</taxon>
        <taxon>Clostridiaceae</taxon>
        <taxon>Clostridium</taxon>
    </lineage>
</organism>
<evidence type="ECO:0000256" key="1">
    <source>
        <dbReference type="ARBA" id="ARBA00004651"/>
    </source>
</evidence>
<evidence type="ECO:0000256" key="5">
    <source>
        <dbReference type="ARBA" id="ARBA00022692"/>
    </source>
</evidence>
<dbReference type="Proteomes" id="UP000190256">
    <property type="component" value="Unassembled WGS sequence"/>
</dbReference>
<dbReference type="AlphaFoldDB" id="A0A1S9I1M9"/>
<evidence type="ECO:0000313" key="10">
    <source>
        <dbReference type="EMBL" id="OOO64178.1"/>
    </source>
</evidence>
<comment type="similarity">
    <text evidence="2 8">Belongs to the lactate permease family.</text>
</comment>
<keyword evidence="3 8" id="KW-0813">Transport</keyword>
<evidence type="ECO:0000256" key="3">
    <source>
        <dbReference type="ARBA" id="ARBA00022448"/>
    </source>
</evidence>
<keyword evidence="5 8" id="KW-0812">Transmembrane</keyword>
<dbReference type="STRING" id="1962263.BS637_08820"/>
<feature type="transmembrane region" description="Helical" evidence="8">
    <location>
        <begin position="31"/>
        <end position="51"/>
    </location>
</feature>
<feature type="transmembrane region" description="Helical" evidence="8">
    <location>
        <begin position="367"/>
        <end position="396"/>
    </location>
</feature>
<dbReference type="EMBL" id="MRAE01000035">
    <property type="protein sequence ID" value="OOO64178.1"/>
    <property type="molecule type" value="Genomic_DNA"/>
</dbReference>
<dbReference type="Proteomes" id="UP000190206">
    <property type="component" value="Unassembled WGS sequence"/>
</dbReference>
<feature type="transmembrane region" description="Helical" evidence="8">
    <location>
        <begin position="105"/>
        <end position="124"/>
    </location>
</feature>
<comment type="subcellular location">
    <subcellularLocation>
        <location evidence="1 8">Cell membrane</location>
        <topology evidence="1 8">Multi-pass membrane protein</topology>
    </subcellularLocation>
</comment>
<comment type="caution">
    <text evidence="10">The sequence shown here is derived from an EMBL/GenBank/DDBJ whole genome shotgun (WGS) entry which is preliminary data.</text>
</comment>
<dbReference type="InterPro" id="IPR003804">
    <property type="entry name" value="Lactate_perm"/>
</dbReference>
<dbReference type="GO" id="GO:0015129">
    <property type="term" value="F:lactate transmembrane transporter activity"/>
    <property type="evidence" value="ECO:0007669"/>
    <property type="project" value="UniProtKB-UniRule"/>
</dbReference>
<feature type="transmembrane region" description="Helical" evidence="8">
    <location>
        <begin position="181"/>
        <end position="202"/>
    </location>
</feature>
<feature type="transmembrane region" description="Helical" evidence="8">
    <location>
        <begin position="63"/>
        <end position="84"/>
    </location>
</feature>
<evidence type="ECO:0000256" key="4">
    <source>
        <dbReference type="ARBA" id="ARBA00022475"/>
    </source>
</evidence>
<feature type="transmembrane region" description="Helical" evidence="8">
    <location>
        <begin position="158"/>
        <end position="175"/>
    </location>
</feature>
<feature type="transmembrane region" description="Helical" evidence="8">
    <location>
        <begin position="324"/>
        <end position="346"/>
    </location>
</feature>
<feature type="transmembrane region" description="Helical" evidence="8">
    <location>
        <begin position="280"/>
        <end position="304"/>
    </location>
</feature>
<keyword evidence="4 8" id="KW-1003">Cell membrane</keyword>
<keyword evidence="6 8" id="KW-1133">Transmembrane helix</keyword>
<protein>
    <recommendedName>
        <fullName evidence="8">L-lactate permease</fullName>
    </recommendedName>
</protein>
<evidence type="ECO:0000256" key="2">
    <source>
        <dbReference type="ARBA" id="ARBA00010100"/>
    </source>
</evidence>